<dbReference type="RefSeq" id="WP_123391400.1">
    <property type="nucleotide sequence ID" value="NZ_RKHO01000001.1"/>
</dbReference>
<dbReference type="Proteomes" id="UP000281738">
    <property type="component" value="Unassembled WGS sequence"/>
</dbReference>
<feature type="region of interest" description="Disordered" evidence="1">
    <location>
        <begin position="1"/>
        <end position="20"/>
    </location>
</feature>
<evidence type="ECO:0000313" key="3">
    <source>
        <dbReference type="Proteomes" id="UP000281738"/>
    </source>
</evidence>
<dbReference type="InterPro" id="IPR005197">
    <property type="entry name" value="Glyco_hydro_71"/>
</dbReference>
<comment type="caution">
    <text evidence="2">The sequence shown here is derived from an EMBL/GenBank/DDBJ whole genome shotgun (WGS) entry which is preliminary data.</text>
</comment>
<evidence type="ECO:0000256" key="1">
    <source>
        <dbReference type="SAM" id="MobiDB-lite"/>
    </source>
</evidence>
<dbReference type="AlphaFoldDB" id="A0A3N2CWJ3"/>
<proteinExistence type="predicted"/>
<dbReference type="EMBL" id="RKHO01000001">
    <property type="protein sequence ID" value="ROR91788.1"/>
    <property type="molecule type" value="Genomic_DNA"/>
</dbReference>
<keyword evidence="2" id="KW-0378">Hydrolase</keyword>
<gene>
    <name evidence="2" type="ORF">EDD33_2663</name>
</gene>
<feature type="compositionally biased region" description="Low complexity" evidence="1">
    <location>
        <begin position="1"/>
        <end position="10"/>
    </location>
</feature>
<dbReference type="OrthoDB" id="976137at2"/>
<dbReference type="Pfam" id="PF03659">
    <property type="entry name" value="Glyco_hydro_71"/>
    <property type="match status" value="1"/>
</dbReference>
<evidence type="ECO:0000313" key="2">
    <source>
        <dbReference type="EMBL" id="ROR91788.1"/>
    </source>
</evidence>
<keyword evidence="3" id="KW-1185">Reference proteome</keyword>
<reference evidence="2 3" key="1">
    <citation type="submission" date="2018-11" db="EMBL/GenBank/DDBJ databases">
        <title>Sequencing the genomes of 1000 actinobacteria strains.</title>
        <authorList>
            <person name="Klenk H.-P."/>
        </authorList>
    </citation>
    <scope>NUCLEOTIDE SEQUENCE [LARGE SCALE GENOMIC DNA]</scope>
    <source>
        <strain evidence="2 3">DSM 12652</strain>
    </source>
</reference>
<dbReference type="Gene3D" id="3.20.20.80">
    <property type="entry name" value="Glycosidases"/>
    <property type="match status" value="1"/>
</dbReference>
<sequence length="450" mass="46780">MAGFLAARPPAGTPPPTIDTTRFVDAHDMTSSALDMNQSGTYFANNYINPAGEGGVHAAYGGFTRDQQIAYPGTTTSAWQLEYARTEVARAKAAGIDGFLGNMMSASGDNQTRALAMAQACAEDGTMRYTPNVDTNGSIASLSAAGIADVLEAVYETGSARVVGGKYLLSSFKAEGKTVAWWTALKTELANRGYPVEFIAVLLNASDANMEAFAPISWALSVWGPARPQNVVSLAGRAQKAHALGRKWMGPIRPQDFRPRDGDVAEAQNTDLWRGMWGAAMQAGTSGADCVQLVTWDDYAEHTHISPSVGGGYAWAKLTKVYGAAFKAQASVAVTSPLVVLTHRKHPAAATPSNQTELASPTLDGTSTMRNTTEALCILPAAGTVSVNGGTATAVPANTPTAVTAPLVVGGANTAVVTGQSGGTFTVTSAHTTTATPAVQDLHYKATVYG</sequence>
<dbReference type="GO" id="GO:0051118">
    <property type="term" value="F:glucan endo-1,3-alpha-glucosidase activity"/>
    <property type="evidence" value="ECO:0007669"/>
    <property type="project" value="InterPro"/>
</dbReference>
<accession>A0A3N2CWJ3</accession>
<protein>
    <submittedName>
        <fullName evidence="2">Glycosyl hydrolase family 71</fullName>
    </submittedName>
</protein>
<organism evidence="2 3">
    <name type="scientific">Nocardioides aurantiacus</name>
    <dbReference type="NCBI Taxonomy" id="86796"/>
    <lineage>
        <taxon>Bacteria</taxon>
        <taxon>Bacillati</taxon>
        <taxon>Actinomycetota</taxon>
        <taxon>Actinomycetes</taxon>
        <taxon>Propionibacteriales</taxon>
        <taxon>Nocardioidaceae</taxon>
        <taxon>Nocardioides</taxon>
    </lineage>
</organism>
<name>A0A3N2CWJ3_9ACTN</name>